<organism evidence="3 4">
    <name type="scientific">Lentinus brumalis</name>
    <dbReference type="NCBI Taxonomy" id="2498619"/>
    <lineage>
        <taxon>Eukaryota</taxon>
        <taxon>Fungi</taxon>
        <taxon>Dikarya</taxon>
        <taxon>Basidiomycota</taxon>
        <taxon>Agaricomycotina</taxon>
        <taxon>Agaricomycetes</taxon>
        <taxon>Polyporales</taxon>
        <taxon>Polyporaceae</taxon>
        <taxon>Lentinus</taxon>
    </lineage>
</organism>
<name>A0A371CLB7_9APHY</name>
<feature type="region of interest" description="Disordered" evidence="2">
    <location>
        <begin position="310"/>
        <end position="332"/>
    </location>
</feature>
<dbReference type="OrthoDB" id="2766401at2759"/>
<dbReference type="AlphaFoldDB" id="A0A371CLB7"/>
<keyword evidence="4" id="KW-1185">Reference proteome</keyword>
<feature type="compositionally biased region" description="Polar residues" evidence="2">
    <location>
        <begin position="203"/>
        <end position="216"/>
    </location>
</feature>
<keyword evidence="1" id="KW-0175">Coiled coil</keyword>
<gene>
    <name evidence="3" type="ORF">OH76DRAFT_255290</name>
</gene>
<feature type="region of interest" description="Disordered" evidence="2">
    <location>
        <begin position="198"/>
        <end position="276"/>
    </location>
</feature>
<protein>
    <submittedName>
        <fullName evidence="3">Uncharacterized protein</fullName>
    </submittedName>
</protein>
<evidence type="ECO:0000256" key="1">
    <source>
        <dbReference type="SAM" id="Coils"/>
    </source>
</evidence>
<evidence type="ECO:0000256" key="2">
    <source>
        <dbReference type="SAM" id="MobiDB-lite"/>
    </source>
</evidence>
<feature type="coiled-coil region" evidence="1">
    <location>
        <begin position="92"/>
        <end position="119"/>
    </location>
</feature>
<dbReference type="Proteomes" id="UP000256964">
    <property type="component" value="Unassembled WGS sequence"/>
</dbReference>
<evidence type="ECO:0000313" key="4">
    <source>
        <dbReference type="Proteomes" id="UP000256964"/>
    </source>
</evidence>
<accession>A0A371CLB7</accession>
<sequence length="332" mass="34338">MIQISLDPTKSLAEQSQGRWTCSEDVPTCVCPFPAAQVHRGDVQAETNATQEPATDAETADECVQAQVQAENNAAEKPSTSTDAETAKECTHSLIQTSIERLELQIQNLQASLAQSLSLSATSPPNQEESTRAQARTQAAGLATEGGHCGGCHAHAVDVGAGIGGSNGVRTSFECSCCPRGTDLVRAQSLPRPGCIGTEVAKQPSQSSALGVSPVTSPVGAGQTRSKHPPTNASTHHPAYPDTGAGSTSRIAPSTTTKGAREPQPGASTPTADDAPEITHLKNLEYLQPISESLKEIAGTLKEISVKLPGSADKNTAGAPRGYNGNPALRYA</sequence>
<feature type="compositionally biased region" description="Polar residues" evidence="2">
    <location>
        <begin position="245"/>
        <end position="258"/>
    </location>
</feature>
<reference evidence="3 4" key="1">
    <citation type="journal article" date="2018" name="Biotechnol. Biofuels">
        <title>Integrative visual omics of the white-rot fungus Polyporus brumalis exposes the biotechnological potential of its oxidative enzymes for delignifying raw plant biomass.</title>
        <authorList>
            <person name="Miyauchi S."/>
            <person name="Rancon A."/>
            <person name="Drula E."/>
            <person name="Hage H."/>
            <person name="Chaduli D."/>
            <person name="Favel A."/>
            <person name="Grisel S."/>
            <person name="Henrissat B."/>
            <person name="Herpoel-Gimbert I."/>
            <person name="Ruiz-Duenas F.J."/>
            <person name="Chevret D."/>
            <person name="Hainaut M."/>
            <person name="Lin J."/>
            <person name="Wang M."/>
            <person name="Pangilinan J."/>
            <person name="Lipzen A."/>
            <person name="Lesage-Meessen L."/>
            <person name="Navarro D."/>
            <person name="Riley R."/>
            <person name="Grigoriev I.V."/>
            <person name="Zhou S."/>
            <person name="Raouche S."/>
            <person name="Rosso M.N."/>
        </authorList>
    </citation>
    <scope>NUCLEOTIDE SEQUENCE [LARGE SCALE GENOMIC DNA]</scope>
    <source>
        <strain evidence="3 4">BRFM 1820</strain>
    </source>
</reference>
<evidence type="ECO:0000313" key="3">
    <source>
        <dbReference type="EMBL" id="RDX41070.1"/>
    </source>
</evidence>
<proteinExistence type="predicted"/>
<dbReference type="EMBL" id="KZ857525">
    <property type="protein sequence ID" value="RDX41070.1"/>
    <property type="molecule type" value="Genomic_DNA"/>
</dbReference>